<dbReference type="Pfam" id="PF19452">
    <property type="entry name" value="DUF5990"/>
    <property type="match status" value="1"/>
</dbReference>
<evidence type="ECO:0000313" key="2">
    <source>
        <dbReference type="Proteomes" id="UP001501237"/>
    </source>
</evidence>
<sequence>MRVRVIGTAGPGRDCPAGTGFPGYTDVRVGLQRKAPSRELLGVVPGDVAEAVWEIEVRVTAKAAGPDVTGDQVQGRPGDRFLYLSWLGDGSGAVAAVFRRAKLMFDAVPGETLTEAAETGLLTAHLSLTDPLGRPICAAVRPPAITWTAGPPPWFTEILPGARRPPGPRVP</sequence>
<protein>
    <recommendedName>
        <fullName evidence="3">Monooxygenase</fullName>
    </recommendedName>
</protein>
<name>A0ABP6QGS3_9ACTN</name>
<keyword evidence="2" id="KW-1185">Reference proteome</keyword>
<comment type="caution">
    <text evidence="1">The sequence shown here is derived from an EMBL/GenBank/DDBJ whole genome shotgun (WGS) entry which is preliminary data.</text>
</comment>
<accession>A0ABP6QGS3</accession>
<gene>
    <name evidence="1" type="ORF">GCM10010468_59570</name>
</gene>
<dbReference type="Proteomes" id="UP001501237">
    <property type="component" value="Unassembled WGS sequence"/>
</dbReference>
<evidence type="ECO:0008006" key="3">
    <source>
        <dbReference type="Google" id="ProtNLM"/>
    </source>
</evidence>
<dbReference type="RefSeq" id="WP_344834960.1">
    <property type="nucleotide sequence ID" value="NZ_BAAAUV010000019.1"/>
</dbReference>
<evidence type="ECO:0000313" key="1">
    <source>
        <dbReference type="EMBL" id="GAA3229585.1"/>
    </source>
</evidence>
<dbReference type="EMBL" id="BAAAUV010000019">
    <property type="protein sequence ID" value="GAA3229585.1"/>
    <property type="molecule type" value="Genomic_DNA"/>
</dbReference>
<proteinExistence type="predicted"/>
<organism evidence="1 2">
    <name type="scientific">Actinocorallia longicatena</name>
    <dbReference type="NCBI Taxonomy" id="111803"/>
    <lineage>
        <taxon>Bacteria</taxon>
        <taxon>Bacillati</taxon>
        <taxon>Actinomycetota</taxon>
        <taxon>Actinomycetes</taxon>
        <taxon>Streptosporangiales</taxon>
        <taxon>Thermomonosporaceae</taxon>
        <taxon>Actinocorallia</taxon>
    </lineage>
</organism>
<dbReference type="InterPro" id="IPR046032">
    <property type="entry name" value="DUF5990"/>
</dbReference>
<reference evidence="2" key="1">
    <citation type="journal article" date="2019" name="Int. J. Syst. Evol. Microbiol.">
        <title>The Global Catalogue of Microorganisms (GCM) 10K type strain sequencing project: providing services to taxonomists for standard genome sequencing and annotation.</title>
        <authorList>
            <consortium name="The Broad Institute Genomics Platform"/>
            <consortium name="The Broad Institute Genome Sequencing Center for Infectious Disease"/>
            <person name="Wu L."/>
            <person name="Ma J."/>
        </authorList>
    </citation>
    <scope>NUCLEOTIDE SEQUENCE [LARGE SCALE GENOMIC DNA]</scope>
    <source>
        <strain evidence="2">JCM 9377</strain>
    </source>
</reference>